<evidence type="ECO:0008006" key="3">
    <source>
        <dbReference type="Google" id="ProtNLM"/>
    </source>
</evidence>
<proteinExistence type="predicted"/>
<evidence type="ECO:0000313" key="1">
    <source>
        <dbReference type="EMBL" id="TSE06545.1"/>
    </source>
</evidence>
<name>A0A554VGL8_9FLAO</name>
<dbReference type="AlphaFoldDB" id="A0A554VGL8"/>
<comment type="caution">
    <text evidence="1">The sequence shown here is derived from an EMBL/GenBank/DDBJ whole genome shotgun (WGS) entry which is preliminary data.</text>
</comment>
<reference evidence="1 2" key="1">
    <citation type="submission" date="2019-07" db="EMBL/GenBank/DDBJ databases">
        <title>The draft genome sequence of Aquimarina algiphila M91.</title>
        <authorList>
            <person name="Meng X."/>
        </authorList>
    </citation>
    <scope>NUCLEOTIDE SEQUENCE [LARGE SCALE GENOMIC DNA]</scope>
    <source>
        <strain evidence="1 2">M91</strain>
    </source>
</reference>
<dbReference type="RefSeq" id="WP_109434319.1">
    <property type="nucleotide sequence ID" value="NZ_CANLFO010000013.1"/>
</dbReference>
<sequence length="136" mass="15732">MTTAQNIGITFYQNLGKLFYAVAASDKVVRKSEYDTLRKIAKSEWLKIDDIEDEFGVDASFQIEIVFDWLDNEELNAEESFKQFEAYYHENKSHFKDAIKQLIWTTANAIAGAFSGKNKSELMMLGRLKLLFEDKI</sequence>
<protein>
    <recommendedName>
        <fullName evidence="3">TerB family tellurite resistance protein</fullName>
    </recommendedName>
</protein>
<dbReference type="Proteomes" id="UP000318833">
    <property type="component" value="Unassembled WGS sequence"/>
</dbReference>
<keyword evidence="2" id="KW-1185">Reference proteome</keyword>
<accession>A0A554VGL8</accession>
<organism evidence="1 2">
    <name type="scientific">Aquimarina algiphila</name>
    <dbReference type="NCBI Taxonomy" id="2047982"/>
    <lineage>
        <taxon>Bacteria</taxon>
        <taxon>Pseudomonadati</taxon>
        <taxon>Bacteroidota</taxon>
        <taxon>Flavobacteriia</taxon>
        <taxon>Flavobacteriales</taxon>
        <taxon>Flavobacteriaceae</taxon>
        <taxon>Aquimarina</taxon>
    </lineage>
</organism>
<dbReference type="OrthoDB" id="979732at2"/>
<gene>
    <name evidence="1" type="ORF">FOF46_18940</name>
</gene>
<evidence type="ECO:0000313" key="2">
    <source>
        <dbReference type="Proteomes" id="UP000318833"/>
    </source>
</evidence>
<dbReference type="EMBL" id="VLNR01000044">
    <property type="protein sequence ID" value="TSE06545.1"/>
    <property type="molecule type" value="Genomic_DNA"/>
</dbReference>